<dbReference type="InterPro" id="IPR008145">
    <property type="entry name" value="GK/Ca_channel_bsu"/>
</dbReference>
<evidence type="ECO:0000256" key="4">
    <source>
        <dbReference type="ARBA" id="ARBA00022679"/>
    </source>
</evidence>
<keyword evidence="5 9" id="KW-0547">Nucleotide-binding</keyword>
<comment type="subcellular location">
    <subcellularLocation>
        <location evidence="9">Cytoplasm</location>
    </subcellularLocation>
</comment>
<dbReference type="EC" id="2.7.4.8" evidence="2 9"/>
<comment type="caution">
    <text evidence="11">The sequence shown here is derived from an EMBL/GenBank/DDBJ whole genome shotgun (WGS) entry which is preliminary data.</text>
</comment>
<dbReference type="NCBIfam" id="TIGR03263">
    <property type="entry name" value="guanyl_kin"/>
    <property type="match status" value="1"/>
</dbReference>
<dbReference type="PANTHER" id="PTHR23117">
    <property type="entry name" value="GUANYLATE KINASE-RELATED"/>
    <property type="match status" value="1"/>
</dbReference>
<evidence type="ECO:0000256" key="8">
    <source>
        <dbReference type="ARBA" id="ARBA00030128"/>
    </source>
</evidence>
<evidence type="ECO:0000256" key="6">
    <source>
        <dbReference type="ARBA" id="ARBA00022777"/>
    </source>
</evidence>
<evidence type="ECO:0000256" key="7">
    <source>
        <dbReference type="ARBA" id="ARBA00022840"/>
    </source>
</evidence>
<dbReference type="SMART" id="SM00072">
    <property type="entry name" value="GuKc"/>
    <property type="match status" value="1"/>
</dbReference>
<dbReference type="EMBL" id="JANRMI010000004">
    <property type="protein sequence ID" value="MDG0817454.1"/>
    <property type="molecule type" value="Genomic_DNA"/>
</dbReference>
<evidence type="ECO:0000256" key="3">
    <source>
        <dbReference type="ARBA" id="ARBA00016296"/>
    </source>
</evidence>
<sequence>MKTRMIIVAAPSGAGKSSFVERITRDNDRLVDIVTFTTRSIRKGESNGLQYNFINHEDFQKKISENFFVEWAKVHTNFYGTSYESLENAWKVGKCAIMDIDIQGVQTFKSKYPDAKTIFILPPSIDELRRRIEKRDGVMPADIEVRMANAEKELREASKFDYQIVNDNFEHSYAEFKKIIEKLLG</sequence>
<dbReference type="InterPro" id="IPR008144">
    <property type="entry name" value="Guanylate_kin-like_dom"/>
</dbReference>
<dbReference type="CDD" id="cd00071">
    <property type="entry name" value="GMPK"/>
    <property type="match status" value="1"/>
</dbReference>
<keyword evidence="9" id="KW-0963">Cytoplasm</keyword>
<gene>
    <name evidence="9 11" type="primary">gmk</name>
    <name evidence="11" type="ORF">NWE73_13815</name>
</gene>
<dbReference type="Gene3D" id="3.40.50.300">
    <property type="entry name" value="P-loop containing nucleotide triphosphate hydrolases"/>
    <property type="match status" value="1"/>
</dbReference>
<dbReference type="SUPFAM" id="SSF52540">
    <property type="entry name" value="P-loop containing nucleoside triphosphate hydrolases"/>
    <property type="match status" value="1"/>
</dbReference>
<evidence type="ECO:0000256" key="1">
    <source>
        <dbReference type="ARBA" id="ARBA00005790"/>
    </source>
</evidence>
<feature type="domain" description="Guanylate kinase-like" evidence="10">
    <location>
        <begin position="3"/>
        <end position="181"/>
    </location>
</feature>
<comment type="similarity">
    <text evidence="1 9">Belongs to the guanylate kinase family.</text>
</comment>
<organism evidence="11 12">
    <name type="scientific">Bdellovibrio svalbardensis</name>
    <dbReference type="NCBI Taxonomy" id="2972972"/>
    <lineage>
        <taxon>Bacteria</taxon>
        <taxon>Pseudomonadati</taxon>
        <taxon>Bdellovibrionota</taxon>
        <taxon>Bdellovibrionia</taxon>
        <taxon>Bdellovibrionales</taxon>
        <taxon>Pseudobdellovibrionaceae</taxon>
        <taxon>Bdellovibrio</taxon>
    </lineage>
</organism>
<name>A0ABT6DKR5_9BACT</name>
<dbReference type="PROSITE" id="PS00856">
    <property type="entry name" value="GUANYLATE_KINASE_1"/>
    <property type="match status" value="1"/>
</dbReference>
<evidence type="ECO:0000259" key="10">
    <source>
        <dbReference type="PROSITE" id="PS50052"/>
    </source>
</evidence>
<dbReference type="PROSITE" id="PS50052">
    <property type="entry name" value="GUANYLATE_KINASE_2"/>
    <property type="match status" value="1"/>
</dbReference>
<evidence type="ECO:0000313" key="12">
    <source>
        <dbReference type="Proteomes" id="UP001152321"/>
    </source>
</evidence>
<reference evidence="11" key="1">
    <citation type="submission" date="2022-08" db="EMBL/GenBank/DDBJ databases">
        <title>Novel Bdellovibrio Species Isolated from Svalbard: Designation Bdellovibrio svalbardensis.</title>
        <authorList>
            <person name="Mitchell R.J."/>
            <person name="Choi S.Y."/>
        </authorList>
    </citation>
    <scope>NUCLEOTIDE SEQUENCE</scope>
    <source>
        <strain evidence="11">PAP01</strain>
    </source>
</reference>
<comment type="function">
    <text evidence="9">Essential for recycling GMP and indirectly, cGMP.</text>
</comment>
<dbReference type="InterPro" id="IPR017665">
    <property type="entry name" value="Guanylate_kinase"/>
</dbReference>
<dbReference type="PANTHER" id="PTHR23117:SF13">
    <property type="entry name" value="GUANYLATE KINASE"/>
    <property type="match status" value="1"/>
</dbReference>
<keyword evidence="4 9" id="KW-0808">Transferase</keyword>
<evidence type="ECO:0000256" key="5">
    <source>
        <dbReference type="ARBA" id="ARBA00022741"/>
    </source>
</evidence>
<evidence type="ECO:0000313" key="11">
    <source>
        <dbReference type="EMBL" id="MDG0817454.1"/>
    </source>
</evidence>
<evidence type="ECO:0000256" key="2">
    <source>
        <dbReference type="ARBA" id="ARBA00012961"/>
    </source>
</evidence>
<keyword evidence="7 9" id="KW-0067">ATP-binding</keyword>
<keyword evidence="6 9" id="KW-0418">Kinase</keyword>
<protein>
    <recommendedName>
        <fullName evidence="3 9">Guanylate kinase</fullName>
        <ecNumber evidence="2 9">2.7.4.8</ecNumber>
    </recommendedName>
    <alternativeName>
        <fullName evidence="8 9">GMP kinase</fullName>
    </alternativeName>
</protein>
<feature type="binding site" evidence="9">
    <location>
        <begin position="10"/>
        <end position="17"/>
    </location>
    <ligand>
        <name>ATP</name>
        <dbReference type="ChEBI" id="CHEBI:30616"/>
    </ligand>
</feature>
<accession>A0ABT6DKR5</accession>
<evidence type="ECO:0000256" key="9">
    <source>
        <dbReference type="HAMAP-Rule" id="MF_00328"/>
    </source>
</evidence>
<dbReference type="InterPro" id="IPR027417">
    <property type="entry name" value="P-loop_NTPase"/>
</dbReference>
<comment type="catalytic activity">
    <reaction evidence="9">
        <text>GMP + ATP = GDP + ADP</text>
        <dbReference type="Rhea" id="RHEA:20780"/>
        <dbReference type="ChEBI" id="CHEBI:30616"/>
        <dbReference type="ChEBI" id="CHEBI:58115"/>
        <dbReference type="ChEBI" id="CHEBI:58189"/>
        <dbReference type="ChEBI" id="CHEBI:456216"/>
        <dbReference type="EC" id="2.7.4.8"/>
    </reaction>
</comment>
<dbReference type="Pfam" id="PF00625">
    <property type="entry name" value="Guanylate_kin"/>
    <property type="match status" value="1"/>
</dbReference>
<dbReference type="GO" id="GO:0004385">
    <property type="term" value="F:GMP kinase activity"/>
    <property type="evidence" value="ECO:0007669"/>
    <property type="project" value="UniProtKB-EC"/>
</dbReference>
<dbReference type="Gene3D" id="3.30.63.10">
    <property type="entry name" value="Guanylate Kinase phosphate binding domain"/>
    <property type="match status" value="1"/>
</dbReference>
<dbReference type="HAMAP" id="MF_00328">
    <property type="entry name" value="Guanylate_kinase"/>
    <property type="match status" value="1"/>
</dbReference>
<dbReference type="Proteomes" id="UP001152321">
    <property type="component" value="Unassembled WGS sequence"/>
</dbReference>
<keyword evidence="12" id="KW-1185">Reference proteome</keyword>
<proteinExistence type="inferred from homology"/>
<dbReference type="InterPro" id="IPR020590">
    <property type="entry name" value="Guanylate_kinase_CS"/>
</dbReference>